<evidence type="ECO:0000313" key="10">
    <source>
        <dbReference type="Proteomes" id="UP000325255"/>
    </source>
</evidence>
<evidence type="ECO:0000256" key="5">
    <source>
        <dbReference type="ARBA" id="ARBA00022448"/>
    </source>
</evidence>
<dbReference type="PANTHER" id="PTHR30290:SF32">
    <property type="entry name" value="GLUTATHIONE-BINDING PROTEIN GSIB"/>
    <property type="match status" value="1"/>
</dbReference>
<comment type="similarity">
    <text evidence="3">Belongs to the bacterial solute-binding protein 5 family.</text>
</comment>
<dbReference type="PIRSF" id="PIRSF002741">
    <property type="entry name" value="MppA"/>
    <property type="match status" value="1"/>
</dbReference>
<dbReference type="Gene3D" id="3.40.190.10">
    <property type="entry name" value="Periplasmic binding protein-like II"/>
    <property type="match status" value="1"/>
</dbReference>
<keyword evidence="6" id="KW-0732">Signal</keyword>
<dbReference type="EMBL" id="VWPK01000022">
    <property type="protein sequence ID" value="KAA5611281.1"/>
    <property type="molecule type" value="Genomic_DNA"/>
</dbReference>
<organism evidence="9 10">
    <name type="scientific">Rhodovastum atsumiense</name>
    <dbReference type="NCBI Taxonomy" id="504468"/>
    <lineage>
        <taxon>Bacteria</taxon>
        <taxon>Pseudomonadati</taxon>
        <taxon>Pseudomonadota</taxon>
        <taxon>Alphaproteobacteria</taxon>
        <taxon>Acetobacterales</taxon>
        <taxon>Acetobacteraceae</taxon>
        <taxon>Rhodovastum</taxon>
    </lineage>
</organism>
<comment type="function">
    <text evidence="1">Part of the ABC transporter complex GsiABCD involved in glutathione import. Binds glutathione.</text>
</comment>
<dbReference type="RefSeq" id="WP_150041659.1">
    <property type="nucleotide sequence ID" value="NZ_OW485601.1"/>
</dbReference>
<keyword evidence="7" id="KW-0574">Periplasm</keyword>
<dbReference type="SUPFAM" id="SSF53850">
    <property type="entry name" value="Periplasmic binding protein-like II"/>
    <property type="match status" value="1"/>
</dbReference>
<dbReference type="GO" id="GO:0030288">
    <property type="term" value="C:outer membrane-bounded periplasmic space"/>
    <property type="evidence" value="ECO:0007669"/>
    <property type="project" value="TreeGrafter"/>
</dbReference>
<dbReference type="Pfam" id="PF00496">
    <property type="entry name" value="SBP_bac_5"/>
    <property type="match status" value="1"/>
</dbReference>
<feature type="domain" description="Solute-binding protein family 5" evidence="8">
    <location>
        <begin position="82"/>
        <end position="438"/>
    </location>
</feature>
<evidence type="ECO:0000313" key="9">
    <source>
        <dbReference type="EMBL" id="KAA5611281.1"/>
    </source>
</evidence>
<dbReference type="OrthoDB" id="9803988at2"/>
<evidence type="ECO:0000256" key="6">
    <source>
        <dbReference type="ARBA" id="ARBA00022729"/>
    </source>
</evidence>
<evidence type="ECO:0000259" key="8">
    <source>
        <dbReference type="Pfam" id="PF00496"/>
    </source>
</evidence>
<sequence length="524" mass="56749">MSSHPDVSRRALLGTVLGLAAVPAMDGLLASPARAAAPAGDLVVGVPDNLTGLDPADINDTLSQSACRLVYEGLYGFDKDMKLVPMLAESYVANDTATEFTFKLQKGVVFHDGTPFDAAAVKANFDRLTDPNVKLKRSSMFSMVERTEVIDPATVKVVLKSPFGAFVPTIAHAAAMMVSPKAVAQYGKEIGRNPVGTGPFTFVSWNADTLKVVANPHYRKPGLPKVKSVTFRSVPENGSRIAMLQTGEAHFIYPMPPEMVKVVQNNKAVTIINEPSIVVRYVTLNVTKKPFNDVRVRQALNYAIDRQAFNRVVFNGFAQPLDSAIPPGLGFYVKQTPYTHDVAKAKKLLAEAGYPNGFETEIWGANNSLSMRMMQVVQQQLAAVGIKVTISGMEVPMLYARLYGAKTPAESEMQMQMGGWSSSTGDADWGLRPLLAGSAFPPALFNTGYYDSPEVNRAIDAALTTADPAKRAAAYADAQKHIWEDAPWVFLVVEPTLAAQSKKLSGFYQMPDRGLLPEAAELTN</sequence>
<keyword evidence="5" id="KW-0813">Transport</keyword>
<comment type="subcellular location">
    <subcellularLocation>
        <location evidence="2">Periplasm</location>
    </subcellularLocation>
</comment>
<evidence type="ECO:0000256" key="3">
    <source>
        <dbReference type="ARBA" id="ARBA00005695"/>
    </source>
</evidence>
<dbReference type="Gene3D" id="3.10.105.10">
    <property type="entry name" value="Dipeptide-binding Protein, Domain 3"/>
    <property type="match status" value="1"/>
</dbReference>
<evidence type="ECO:0000256" key="4">
    <source>
        <dbReference type="ARBA" id="ARBA00017393"/>
    </source>
</evidence>
<reference evidence="9 10" key="1">
    <citation type="submission" date="2019-09" db="EMBL/GenBank/DDBJ databases">
        <title>Genome sequence of Rhodovastum atsumiense, a diverse member of the Acetobacteraceae family of non-sulfur purple photosynthetic bacteria.</title>
        <authorList>
            <person name="Meyer T."/>
            <person name="Kyndt J."/>
        </authorList>
    </citation>
    <scope>NUCLEOTIDE SEQUENCE [LARGE SCALE GENOMIC DNA]</scope>
    <source>
        <strain evidence="9 10">DSM 21279</strain>
    </source>
</reference>
<dbReference type="Gene3D" id="3.90.76.10">
    <property type="entry name" value="Dipeptide-binding Protein, Domain 1"/>
    <property type="match status" value="1"/>
</dbReference>
<evidence type="ECO:0000256" key="2">
    <source>
        <dbReference type="ARBA" id="ARBA00004418"/>
    </source>
</evidence>
<dbReference type="InterPro" id="IPR039424">
    <property type="entry name" value="SBP_5"/>
</dbReference>
<dbReference type="PROSITE" id="PS51318">
    <property type="entry name" value="TAT"/>
    <property type="match status" value="1"/>
</dbReference>
<evidence type="ECO:0000256" key="7">
    <source>
        <dbReference type="ARBA" id="ARBA00022764"/>
    </source>
</evidence>
<proteinExistence type="inferred from homology"/>
<dbReference type="InterPro" id="IPR006311">
    <property type="entry name" value="TAT_signal"/>
</dbReference>
<dbReference type="AlphaFoldDB" id="A0A5M6ISU4"/>
<accession>A0A5M6ISU4</accession>
<dbReference type="GO" id="GO:1904680">
    <property type="term" value="F:peptide transmembrane transporter activity"/>
    <property type="evidence" value="ECO:0007669"/>
    <property type="project" value="TreeGrafter"/>
</dbReference>
<gene>
    <name evidence="9" type="ORF">F1189_15115</name>
</gene>
<dbReference type="InterPro" id="IPR000914">
    <property type="entry name" value="SBP_5_dom"/>
</dbReference>
<dbReference type="PANTHER" id="PTHR30290">
    <property type="entry name" value="PERIPLASMIC BINDING COMPONENT OF ABC TRANSPORTER"/>
    <property type="match status" value="1"/>
</dbReference>
<evidence type="ECO:0000256" key="1">
    <source>
        <dbReference type="ARBA" id="ARBA00003489"/>
    </source>
</evidence>
<name>A0A5M6ISU4_9PROT</name>
<dbReference type="GO" id="GO:0043190">
    <property type="term" value="C:ATP-binding cassette (ABC) transporter complex"/>
    <property type="evidence" value="ECO:0007669"/>
    <property type="project" value="InterPro"/>
</dbReference>
<protein>
    <recommendedName>
        <fullName evidence="4">Glutathione-binding protein GsiB</fullName>
    </recommendedName>
</protein>
<comment type="caution">
    <text evidence="9">The sequence shown here is derived from an EMBL/GenBank/DDBJ whole genome shotgun (WGS) entry which is preliminary data.</text>
</comment>
<dbReference type="Proteomes" id="UP000325255">
    <property type="component" value="Unassembled WGS sequence"/>
</dbReference>
<dbReference type="InterPro" id="IPR030678">
    <property type="entry name" value="Peptide/Ni-bd"/>
</dbReference>
<dbReference type="GO" id="GO:0042938">
    <property type="term" value="P:dipeptide transport"/>
    <property type="evidence" value="ECO:0007669"/>
    <property type="project" value="TreeGrafter"/>
</dbReference>
<keyword evidence="10" id="KW-1185">Reference proteome</keyword>
<dbReference type="CDD" id="cd08499">
    <property type="entry name" value="PBP2_Ylib_like"/>
    <property type="match status" value="1"/>
</dbReference>